<reference evidence="2 3" key="1">
    <citation type="submission" date="2014-06" db="EMBL/GenBank/DDBJ databases">
        <title>Whole Genome Sequences of Three Symbiotic Endozoicomonas Bacteria.</title>
        <authorList>
            <person name="Neave M.J."/>
            <person name="Apprill A."/>
            <person name="Voolstra C.R."/>
        </authorList>
    </citation>
    <scope>NUCLEOTIDE SEQUENCE [LARGE SCALE GENOMIC DNA]</scope>
    <source>
        <strain evidence="2 3">DSM 22380</strain>
    </source>
</reference>
<dbReference type="AlphaFoldDB" id="A0A081KFF2"/>
<accession>A0A081KFF2</accession>
<feature type="transmembrane region" description="Helical" evidence="1">
    <location>
        <begin position="144"/>
        <end position="165"/>
    </location>
</feature>
<dbReference type="Proteomes" id="UP000027997">
    <property type="component" value="Unassembled WGS sequence"/>
</dbReference>
<sequence length="334" mass="38179">MKSCLFSSTKMGNFISEKTNRKISIRNQRMSTRSSNTLSKITLPLFLAIFIIYPHLNTYASGFPEPSIMQGHSNYSPPIDYRHMALYQLKLNRYYHPSGSGNPNNVRVEHTHHHTHWGWWDVPFFWGGYTNDRNSSFGDRVSDGLIGVAVVVAVVAITVATIYSVSHAVWPYVGAASLTSIELPENSPWKITGYKVAHGGAIRYSDLAFNEDAMSNAREYEMYDRQKTAQGRFLLLDQENWWGIVDYPVDVDVTFTRFDEVSGEAIEQVTVNVQRTITNGMKAGNISSRVVRATQNQQNYQLVTRPDYPDWFDFSSWYHKPSRLMVDFKNGGYR</sequence>
<keyword evidence="1" id="KW-0812">Transmembrane</keyword>
<dbReference type="EMBL" id="JOJP01000001">
    <property type="protein sequence ID" value="KEI72878.1"/>
    <property type="molecule type" value="Genomic_DNA"/>
</dbReference>
<gene>
    <name evidence="2" type="ORF">GV64_21045</name>
</gene>
<dbReference type="STRING" id="305900.GV64_21045"/>
<protein>
    <submittedName>
        <fullName evidence="2">Uncharacterized protein</fullName>
    </submittedName>
</protein>
<evidence type="ECO:0000313" key="2">
    <source>
        <dbReference type="EMBL" id="KEI72878.1"/>
    </source>
</evidence>
<name>A0A081KFF2_9GAMM</name>
<keyword evidence="1" id="KW-1133">Transmembrane helix</keyword>
<keyword evidence="3" id="KW-1185">Reference proteome</keyword>
<organism evidence="2 3">
    <name type="scientific">Endozoicomonas elysicola</name>
    <dbReference type="NCBI Taxonomy" id="305900"/>
    <lineage>
        <taxon>Bacteria</taxon>
        <taxon>Pseudomonadati</taxon>
        <taxon>Pseudomonadota</taxon>
        <taxon>Gammaproteobacteria</taxon>
        <taxon>Oceanospirillales</taxon>
        <taxon>Endozoicomonadaceae</taxon>
        <taxon>Endozoicomonas</taxon>
    </lineage>
</organism>
<keyword evidence="1" id="KW-0472">Membrane</keyword>
<evidence type="ECO:0000256" key="1">
    <source>
        <dbReference type="SAM" id="Phobius"/>
    </source>
</evidence>
<evidence type="ECO:0000313" key="3">
    <source>
        <dbReference type="Proteomes" id="UP000027997"/>
    </source>
</evidence>
<proteinExistence type="predicted"/>
<feature type="transmembrane region" description="Helical" evidence="1">
    <location>
        <begin position="38"/>
        <end position="56"/>
    </location>
</feature>
<comment type="caution">
    <text evidence="2">The sequence shown here is derived from an EMBL/GenBank/DDBJ whole genome shotgun (WGS) entry which is preliminary data.</text>
</comment>